<gene>
    <name evidence="2" type="ORF">I303_04350</name>
    <name evidence="3" type="ORF">I303_104669</name>
</gene>
<sequence>MSSSIGVDAPTWSSDGQGPPLREFLEVTMNRLGDEGMREAMSFADPSDRAEEIKDATEARQLYLREMAQFSSQYGASFFGSKTDTELLSEHDDIMDPDDSNFLLPPDDTTEAALQSPVELPPEASMRGSRRYTIDPNKSYQSSLQLTRGGNLFSHGPTMTYCRFHEDSFLVALTMSLAALDKTNLPRMKAEYHSSLQALIHEEQLGGRLDDDASSADADAVVVVGDREERVDTLLYPAEWHVYQNAADLVRTAFNEQESTGHFSINLDMCPDFRSGQPSPDGEGTKRFLRSLSHNPDFLDWKFNMILATAVKQSRLTRKQQQDLMSEDFYAEVVRYATPKEYSWGVRRTESDRLTHLTEVFYRDDPLATGYEDSSLGRAVTIPEAVSEVIRQIRPQEMVFEDPGPTMAQYYGNIDRVDHALSGIVRDWDQERYLPEGYADNEDPTEEELIRNALHDR</sequence>
<feature type="region of interest" description="Disordered" evidence="1">
    <location>
        <begin position="1"/>
        <end position="20"/>
    </location>
</feature>
<reference evidence="2" key="1">
    <citation type="submission" date="2013-07" db="EMBL/GenBank/DDBJ databases">
        <title>The Genome Sequence of Cryptococcus dejecticola CBS10117.</title>
        <authorList>
            <consortium name="The Broad Institute Genome Sequencing Platform"/>
            <person name="Cuomo C."/>
            <person name="Litvintseva A."/>
            <person name="Chen Y."/>
            <person name="Heitman J."/>
            <person name="Sun S."/>
            <person name="Springer D."/>
            <person name="Dromer F."/>
            <person name="Young S.K."/>
            <person name="Zeng Q."/>
            <person name="Gargeya S."/>
            <person name="Fitzgerald M."/>
            <person name="Abouelleil A."/>
            <person name="Alvarado L."/>
            <person name="Berlin A.M."/>
            <person name="Chapman S.B."/>
            <person name="Dewar J."/>
            <person name="Goldberg J."/>
            <person name="Griggs A."/>
            <person name="Gujja S."/>
            <person name="Hansen M."/>
            <person name="Howarth C."/>
            <person name="Imamovic A."/>
            <person name="Larimer J."/>
            <person name="McCowan C."/>
            <person name="Murphy C."/>
            <person name="Pearson M."/>
            <person name="Priest M."/>
            <person name="Roberts A."/>
            <person name="Saif S."/>
            <person name="Shea T."/>
            <person name="Sykes S."/>
            <person name="Wortman J."/>
            <person name="Nusbaum C."/>
            <person name="Birren B."/>
        </authorList>
    </citation>
    <scope>NUCLEOTIDE SEQUENCE [LARGE SCALE GENOMIC DNA]</scope>
    <source>
        <strain evidence="2">CBS 10117</strain>
    </source>
</reference>
<proteinExistence type="predicted"/>
<evidence type="ECO:0000256" key="1">
    <source>
        <dbReference type="SAM" id="MobiDB-lite"/>
    </source>
</evidence>
<name>A0A1A6A4P5_9TREE</name>
<dbReference type="KEGG" id="kdj:28968049"/>
<organism evidence="2">
    <name type="scientific">Kwoniella dejecticola CBS 10117</name>
    <dbReference type="NCBI Taxonomy" id="1296121"/>
    <lineage>
        <taxon>Eukaryota</taxon>
        <taxon>Fungi</taxon>
        <taxon>Dikarya</taxon>
        <taxon>Basidiomycota</taxon>
        <taxon>Agaricomycotina</taxon>
        <taxon>Tremellomycetes</taxon>
        <taxon>Tremellales</taxon>
        <taxon>Cryptococcaceae</taxon>
        <taxon>Kwoniella</taxon>
    </lineage>
</organism>
<keyword evidence="4" id="KW-1185">Reference proteome</keyword>
<dbReference type="VEuPathDB" id="FungiDB:I303_04350"/>
<accession>A0A1A6A4P5</accession>
<protein>
    <submittedName>
        <fullName evidence="2">Uncharacterized protein</fullName>
    </submittedName>
</protein>
<dbReference type="RefSeq" id="XP_018262865.1">
    <property type="nucleotide sequence ID" value="XM_018407654.1"/>
</dbReference>
<dbReference type="OrthoDB" id="10680110at2759"/>
<evidence type="ECO:0000313" key="4">
    <source>
        <dbReference type="Proteomes" id="UP000078595"/>
    </source>
</evidence>
<dbReference type="AlphaFoldDB" id="A0A1A6A4P5"/>
<dbReference type="Proteomes" id="UP000078595">
    <property type="component" value="Chromosome 5"/>
</dbReference>
<dbReference type="EMBL" id="CP144534">
    <property type="protein sequence ID" value="WWC62079.1"/>
    <property type="molecule type" value="Genomic_DNA"/>
</dbReference>
<evidence type="ECO:0000313" key="3">
    <source>
        <dbReference type="EMBL" id="WWC62079.1"/>
    </source>
</evidence>
<dbReference type="GeneID" id="28968049"/>
<dbReference type="EMBL" id="KI894031">
    <property type="protein sequence ID" value="OBR85023.1"/>
    <property type="molecule type" value="Genomic_DNA"/>
</dbReference>
<reference evidence="3" key="3">
    <citation type="submission" date="2024-02" db="EMBL/GenBank/DDBJ databases">
        <title>Comparative genomics of Cryptococcus and Kwoniella reveals pathogenesis evolution and contrasting modes of karyotype evolution via chromosome fusion or intercentromeric recombination.</title>
        <authorList>
            <person name="Coelho M.A."/>
            <person name="David-Palma M."/>
            <person name="Shea T."/>
            <person name="Bowers K."/>
            <person name="McGinley-Smith S."/>
            <person name="Mohammad A.W."/>
            <person name="Gnirke A."/>
            <person name="Yurkov A.M."/>
            <person name="Nowrousian M."/>
            <person name="Sun S."/>
            <person name="Cuomo C.A."/>
            <person name="Heitman J."/>
        </authorList>
    </citation>
    <scope>NUCLEOTIDE SEQUENCE</scope>
    <source>
        <strain evidence="3">CBS 10117</strain>
    </source>
</reference>
<reference evidence="3" key="2">
    <citation type="submission" date="2013-07" db="EMBL/GenBank/DDBJ databases">
        <authorList>
            <consortium name="The Broad Institute Genome Sequencing Platform"/>
            <person name="Cuomo C."/>
            <person name="Litvintseva A."/>
            <person name="Chen Y."/>
            <person name="Heitman J."/>
            <person name="Sun S."/>
            <person name="Springer D."/>
            <person name="Dromer F."/>
            <person name="Young S.K."/>
            <person name="Zeng Q."/>
            <person name="Gargeya S."/>
            <person name="Fitzgerald M."/>
            <person name="Abouelleil A."/>
            <person name="Alvarado L."/>
            <person name="Berlin A.M."/>
            <person name="Chapman S.B."/>
            <person name="Dewar J."/>
            <person name="Goldberg J."/>
            <person name="Griggs A."/>
            <person name="Gujja S."/>
            <person name="Hansen M."/>
            <person name="Howarth C."/>
            <person name="Imamovic A."/>
            <person name="Larimer J."/>
            <person name="McCowan C."/>
            <person name="Murphy C."/>
            <person name="Pearson M."/>
            <person name="Priest M."/>
            <person name="Roberts A."/>
            <person name="Saif S."/>
            <person name="Shea T."/>
            <person name="Sykes S."/>
            <person name="Wortman J."/>
            <person name="Nusbaum C."/>
            <person name="Birren B."/>
        </authorList>
    </citation>
    <scope>NUCLEOTIDE SEQUENCE</scope>
    <source>
        <strain evidence="3">CBS 10117</strain>
    </source>
</reference>
<feature type="compositionally biased region" description="Polar residues" evidence="1">
    <location>
        <begin position="1"/>
        <end position="16"/>
    </location>
</feature>
<evidence type="ECO:0000313" key="2">
    <source>
        <dbReference type="EMBL" id="OBR85023.1"/>
    </source>
</evidence>